<keyword evidence="3" id="KW-1185">Reference proteome</keyword>
<evidence type="ECO:0000259" key="1">
    <source>
        <dbReference type="Pfam" id="PF09356"/>
    </source>
</evidence>
<dbReference type="Proteomes" id="UP000238220">
    <property type="component" value="Unassembled WGS sequence"/>
</dbReference>
<gene>
    <name evidence="2" type="ORF">C3942_00875</name>
</gene>
<dbReference type="NCBIfam" id="TIGR02218">
    <property type="entry name" value="phg_TIGR02218"/>
    <property type="match status" value="1"/>
</dbReference>
<protein>
    <recommendedName>
        <fullName evidence="1">Bacteriophage phiJL001 Gp84 C-terminal domain-containing protein</fullName>
    </recommendedName>
</protein>
<dbReference type="RefSeq" id="WP_104228444.1">
    <property type="nucleotide sequence ID" value="NZ_PSNW01000001.1"/>
</dbReference>
<dbReference type="AlphaFoldDB" id="A0A2S5TL40"/>
<organism evidence="2 3">
    <name type="scientific">Solimonas fluminis</name>
    <dbReference type="NCBI Taxonomy" id="2086571"/>
    <lineage>
        <taxon>Bacteria</taxon>
        <taxon>Pseudomonadati</taxon>
        <taxon>Pseudomonadota</taxon>
        <taxon>Gammaproteobacteria</taxon>
        <taxon>Nevskiales</taxon>
        <taxon>Nevskiaceae</taxon>
        <taxon>Solimonas</taxon>
    </lineage>
</organism>
<sequence>MRQISLADLNSLKQGVTTWAIGWQLINTQGQYFRSTDHDRAIQVARTINGIVLDGEYPPFSSIQSSELQLSSDMAVNNLDLDILLQQNGITAADIRAGLFDNVACTLFLVNWANPTDSGIILQHGMVGDFKTFVNGLAKGELRGQAQKLAQQVLQAVSLTCRVRHLGQAPCSVDVASLTVTGVVDTVINRRVLETTLDLGATPSAPGHFVGGLLTFTSGANAGFAREVKLDSSGDPAVLGRIELFEPFPFTAAPGDTFSLEPGCDRTWETCRDRFGAQLDFDGEPDVPGPTEMLRGVD</sequence>
<name>A0A2S5TL40_9GAMM</name>
<feature type="domain" description="Bacteriophage phiJL001 Gp84 C-terminal" evidence="1">
    <location>
        <begin position="207"/>
        <end position="289"/>
    </location>
</feature>
<dbReference type="InterPro" id="IPR018964">
    <property type="entry name" value="Phage_phiJL001_Gp84_C"/>
</dbReference>
<dbReference type="Pfam" id="PF09356">
    <property type="entry name" value="Phage_BR0599"/>
    <property type="match status" value="1"/>
</dbReference>
<dbReference type="EMBL" id="PSNW01000001">
    <property type="protein sequence ID" value="PPE75478.1"/>
    <property type="molecule type" value="Genomic_DNA"/>
</dbReference>
<proteinExistence type="predicted"/>
<comment type="caution">
    <text evidence="2">The sequence shown here is derived from an EMBL/GenBank/DDBJ whole genome shotgun (WGS) entry which is preliminary data.</text>
</comment>
<dbReference type="InterPro" id="IPR011928">
    <property type="entry name" value="Phage_phiJL001_Gp84"/>
</dbReference>
<evidence type="ECO:0000313" key="3">
    <source>
        <dbReference type="Proteomes" id="UP000238220"/>
    </source>
</evidence>
<reference evidence="2 3" key="1">
    <citation type="submission" date="2018-02" db="EMBL/GenBank/DDBJ databases">
        <title>Genome sequencing of Solimonas sp. HR-BB.</title>
        <authorList>
            <person name="Lee Y."/>
            <person name="Jeon C.O."/>
        </authorList>
    </citation>
    <scope>NUCLEOTIDE SEQUENCE [LARGE SCALE GENOMIC DNA]</scope>
    <source>
        <strain evidence="2 3">HR-BB</strain>
    </source>
</reference>
<evidence type="ECO:0000313" key="2">
    <source>
        <dbReference type="EMBL" id="PPE75478.1"/>
    </source>
</evidence>
<accession>A0A2S5TL40</accession>
<dbReference type="OrthoDB" id="6021215at2"/>
<dbReference type="Pfam" id="PF09931">
    <property type="entry name" value="Phage_phiJL001_Gp84_N"/>
    <property type="match status" value="1"/>
</dbReference>